<keyword evidence="2" id="KW-1185">Reference proteome</keyword>
<dbReference type="AlphaFoldDB" id="A0A6F8XEZ6"/>
<sequence>MNTPELSIWTIYRHPQDHPRSYVARRWVTKASTPEPIATQDAVVADDLEGALCVNVVVT</sequence>
<reference evidence="1 2" key="1">
    <citation type="submission" date="2020-03" db="EMBL/GenBank/DDBJ databases">
        <title>Complete Genome Sequence of Halomonas meridiana strain Eplume2, isolated from hydrothermal-plume in the north east Pacific Ocean.</title>
        <authorList>
            <person name="Kurihara Y."/>
            <person name="Kawai S."/>
            <person name="Sakai A."/>
            <person name="Galipon J."/>
            <person name="Arakawa K."/>
        </authorList>
    </citation>
    <scope>NUCLEOTIDE SEQUENCE [LARGE SCALE GENOMIC DNA]</scope>
    <source>
        <strain evidence="1 2">Eplume2</strain>
    </source>
</reference>
<proteinExistence type="predicted"/>
<organism evidence="1 2">
    <name type="scientific">Vreelandella aquamarina</name>
    <dbReference type="NCBI Taxonomy" id="77097"/>
    <lineage>
        <taxon>Bacteria</taxon>
        <taxon>Pseudomonadati</taxon>
        <taxon>Pseudomonadota</taxon>
        <taxon>Gammaproteobacteria</taxon>
        <taxon>Oceanospirillales</taxon>
        <taxon>Halomonadaceae</taxon>
        <taxon>Vreelandella</taxon>
    </lineage>
</organism>
<evidence type="ECO:0000313" key="1">
    <source>
        <dbReference type="EMBL" id="BCB72469.1"/>
    </source>
</evidence>
<evidence type="ECO:0000313" key="2">
    <source>
        <dbReference type="Proteomes" id="UP000501053"/>
    </source>
</evidence>
<name>A0A6F8XEZ6_9GAMM</name>
<gene>
    <name evidence="1" type="ORF">HMEPL2_28200</name>
</gene>
<accession>A0A6F8XEZ6</accession>
<dbReference type="EMBL" id="AP022869">
    <property type="protein sequence ID" value="BCB72469.1"/>
    <property type="molecule type" value="Genomic_DNA"/>
</dbReference>
<protein>
    <submittedName>
        <fullName evidence="1">Uncharacterized protein</fullName>
    </submittedName>
</protein>
<dbReference type="Proteomes" id="UP000501053">
    <property type="component" value="Chromosome"/>
</dbReference>